<dbReference type="Gene3D" id="3.90.550.10">
    <property type="entry name" value="Spore Coat Polysaccharide Biosynthesis Protein SpsA, Chain A"/>
    <property type="match status" value="1"/>
</dbReference>
<evidence type="ECO:0000256" key="3">
    <source>
        <dbReference type="ARBA" id="ARBA00022679"/>
    </source>
</evidence>
<dbReference type="PANTHER" id="PTHR48090:SF3">
    <property type="entry name" value="UNDECAPRENYL-PHOSPHATE 4-DEOXY-4-FORMAMIDO-L-ARABINOSE TRANSFERASE"/>
    <property type="match status" value="1"/>
</dbReference>
<dbReference type="OrthoDB" id="9811884at2"/>
<sequence length="240" mass="26983">MSSTNSLSIITTTDPLTGHLPALLSELSSLAIKEKAQYEVVIVDDLQQWKDSAPPLSAEYKNLLINLITPSEHAGQLGAILNGISYAKGSLLLTIDPDLYPCVHEIPELLALLNTNTHAVHAVRKHRSDANQVRMWGSKFINWLICRITGLRIDDIGSPICLFKKEILTLLPSSEEERQINPRLLCYFKLADQLSSYTLRSSAVKGEVSHYTTTEIIRTTWHLIRNALKLRKISRMDRND</sequence>
<accession>A0A418Y3G8</accession>
<keyword evidence="5" id="KW-0448">Lipopolysaccharide biosynthesis</keyword>
<evidence type="ECO:0000313" key="9">
    <source>
        <dbReference type="EMBL" id="RJG20075.1"/>
    </source>
</evidence>
<dbReference type="RefSeq" id="WP_022983835.1">
    <property type="nucleotide sequence ID" value="NZ_QYYA01000001.1"/>
</dbReference>
<evidence type="ECO:0000256" key="1">
    <source>
        <dbReference type="ARBA" id="ARBA00022475"/>
    </source>
</evidence>
<evidence type="ECO:0000259" key="8">
    <source>
        <dbReference type="Pfam" id="PF00535"/>
    </source>
</evidence>
<evidence type="ECO:0000256" key="4">
    <source>
        <dbReference type="ARBA" id="ARBA00022692"/>
    </source>
</evidence>
<evidence type="ECO:0000313" key="10">
    <source>
        <dbReference type="Proteomes" id="UP000283734"/>
    </source>
</evidence>
<dbReference type="Proteomes" id="UP000283734">
    <property type="component" value="Unassembled WGS sequence"/>
</dbReference>
<dbReference type="GO" id="GO:0009103">
    <property type="term" value="P:lipopolysaccharide biosynthetic process"/>
    <property type="evidence" value="ECO:0007669"/>
    <property type="project" value="UniProtKB-KW"/>
</dbReference>
<dbReference type="GO" id="GO:0016757">
    <property type="term" value="F:glycosyltransferase activity"/>
    <property type="evidence" value="ECO:0007669"/>
    <property type="project" value="UniProtKB-KW"/>
</dbReference>
<dbReference type="SUPFAM" id="SSF53448">
    <property type="entry name" value="Nucleotide-diphospho-sugar transferases"/>
    <property type="match status" value="1"/>
</dbReference>
<dbReference type="Pfam" id="PF00535">
    <property type="entry name" value="Glycos_transf_2"/>
    <property type="match status" value="1"/>
</dbReference>
<evidence type="ECO:0000256" key="6">
    <source>
        <dbReference type="ARBA" id="ARBA00022989"/>
    </source>
</evidence>
<dbReference type="InterPro" id="IPR029044">
    <property type="entry name" value="Nucleotide-diphossugar_trans"/>
</dbReference>
<gene>
    <name evidence="9" type="ORF">D4A39_04395</name>
</gene>
<keyword evidence="1" id="KW-1003">Cell membrane</keyword>
<protein>
    <submittedName>
        <fullName evidence="9">Glycosyltransferase</fullName>
    </submittedName>
</protein>
<feature type="domain" description="Glycosyltransferase 2-like" evidence="8">
    <location>
        <begin position="30"/>
        <end position="161"/>
    </location>
</feature>
<organism evidence="9 10">
    <name type="scientific">Alcanivorax profundi</name>
    <dbReference type="NCBI Taxonomy" id="2338368"/>
    <lineage>
        <taxon>Bacteria</taxon>
        <taxon>Pseudomonadati</taxon>
        <taxon>Pseudomonadota</taxon>
        <taxon>Gammaproteobacteria</taxon>
        <taxon>Oceanospirillales</taxon>
        <taxon>Alcanivoracaceae</taxon>
        <taxon>Alcanivorax</taxon>
    </lineage>
</organism>
<evidence type="ECO:0000256" key="2">
    <source>
        <dbReference type="ARBA" id="ARBA00022676"/>
    </source>
</evidence>
<proteinExistence type="predicted"/>
<keyword evidence="10" id="KW-1185">Reference proteome</keyword>
<keyword evidence="2" id="KW-0328">Glycosyltransferase</keyword>
<keyword evidence="6" id="KW-1133">Transmembrane helix</keyword>
<evidence type="ECO:0000256" key="7">
    <source>
        <dbReference type="ARBA" id="ARBA00023136"/>
    </source>
</evidence>
<dbReference type="InterPro" id="IPR050256">
    <property type="entry name" value="Glycosyltransferase_2"/>
</dbReference>
<keyword evidence="4" id="KW-0812">Transmembrane</keyword>
<dbReference type="EMBL" id="QYYA01000001">
    <property type="protein sequence ID" value="RJG20075.1"/>
    <property type="molecule type" value="Genomic_DNA"/>
</dbReference>
<evidence type="ECO:0000256" key="5">
    <source>
        <dbReference type="ARBA" id="ARBA00022985"/>
    </source>
</evidence>
<keyword evidence="3 9" id="KW-0808">Transferase</keyword>
<keyword evidence="7" id="KW-0472">Membrane</keyword>
<dbReference type="GO" id="GO:0005886">
    <property type="term" value="C:plasma membrane"/>
    <property type="evidence" value="ECO:0007669"/>
    <property type="project" value="TreeGrafter"/>
</dbReference>
<reference evidence="9 10" key="1">
    <citation type="submission" date="2018-09" db="EMBL/GenBank/DDBJ databases">
        <title>Alcanivorax profundi sp. nov., isolated from 1000 m-depth seawater of the Mariana Trench.</title>
        <authorList>
            <person name="Liu J."/>
        </authorList>
    </citation>
    <scope>NUCLEOTIDE SEQUENCE [LARGE SCALE GENOMIC DNA]</scope>
    <source>
        <strain evidence="9 10">MTEO17</strain>
    </source>
</reference>
<comment type="caution">
    <text evidence="9">The sequence shown here is derived from an EMBL/GenBank/DDBJ whole genome shotgun (WGS) entry which is preliminary data.</text>
</comment>
<dbReference type="InterPro" id="IPR001173">
    <property type="entry name" value="Glyco_trans_2-like"/>
</dbReference>
<dbReference type="PANTHER" id="PTHR48090">
    <property type="entry name" value="UNDECAPRENYL-PHOSPHATE 4-DEOXY-4-FORMAMIDO-L-ARABINOSE TRANSFERASE-RELATED"/>
    <property type="match status" value="1"/>
</dbReference>
<name>A0A418Y3G8_9GAMM</name>
<dbReference type="AlphaFoldDB" id="A0A418Y3G8"/>